<organism evidence="1">
    <name type="scientific">Rhizophora mucronata</name>
    <name type="common">Asiatic mangrove</name>
    <dbReference type="NCBI Taxonomy" id="61149"/>
    <lineage>
        <taxon>Eukaryota</taxon>
        <taxon>Viridiplantae</taxon>
        <taxon>Streptophyta</taxon>
        <taxon>Embryophyta</taxon>
        <taxon>Tracheophyta</taxon>
        <taxon>Spermatophyta</taxon>
        <taxon>Magnoliopsida</taxon>
        <taxon>eudicotyledons</taxon>
        <taxon>Gunneridae</taxon>
        <taxon>Pentapetalae</taxon>
        <taxon>rosids</taxon>
        <taxon>fabids</taxon>
        <taxon>Malpighiales</taxon>
        <taxon>Rhizophoraceae</taxon>
        <taxon>Rhizophora</taxon>
    </lineage>
</organism>
<dbReference type="AlphaFoldDB" id="A0A2P2P856"/>
<protein>
    <submittedName>
        <fullName evidence="1">Uncharacterized protein</fullName>
    </submittedName>
</protein>
<evidence type="ECO:0000313" key="1">
    <source>
        <dbReference type="EMBL" id="MBX50902.1"/>
    </source>
</evidence>
<accession>A0A2P2P856</accession>
<reference evidence="1" key="1">
    <citation type="submission" date="2018-02" db="EMBL/GenBank/DDBJ databases">
        <title>Rhizophora mucronata_Transcriptome.</title>
        <authorList>
            <person name="Meera S.P."/>
            <person name="Sreeshan A."/>
            <person name="Augustine A."/>
        </authorList>
    </citation>
    <scope>NUCLEOTIDE SEQUENCE</scope>
    <source>
        <tissue evidence="1">Leaf</tissue>
    </source>
</reference>
<sequence>MDSLTCEGADTCSFGFFYSFIFLC</sequence>
<dbReference type="EMBL" id="GGEC01070418">
    <property type="protein sequence ID" value="MBX50902.1"/>
    <property type="molecule type" value="Transcribed_RNA"/>
</dbReference>
<proteinExistence type="predicted"/>
<name>A0A2P2P856_RHIMU</name>